<reference evidence="3 4" key="1">
    <citation type="journal article" date="2022" name="Front. Cell. Infect. Microbiol.">
        <title>The Genomes of Two Strains of Taenia crassiceps the Animal Model for the Study of Human Cysticercosis.</title>
        <authorList>
            <person name="Bobes R.J."/>
            <person name="Estrada K."/>
            <person name="Rios-Valencia D.G."/>
            <person name="Calderon-Gallegos A."/>
            <person name="de la Torre P."/>
            <person name="Carrero J.C."/>
            <person name="Sanchez-Flores A."/>
            <person name="Laclette J.P."/>
        </authorList>
    </citation>
    <scope>NUCLEOTIDE SEQUENCE [LARGE SCALE GENOMIC DNA]</scope>
    <source>
        <strain evidence="3">WFUcys</strain>
    </source>
</reference>
<keyword evidence="2" id="KW-0472">Membrane</keyword>
<sequence length="240" mass="26743">MMNVTMANGSEVTTGSLKTFSEAPQSEQPTSEDGDSIVTSLEPTTLIASVGNQSTVVTVQVKATTEPTTSKECFQFKQLKWTSDYIKTLMVLLTVILCGAFLVVCLLLGWTTSVVYLKSRHRKRLRQLMEAYQDSRSKVYRSEKMLFTPLEAWPQDMEYQGNTSQGSLYPRVKRVSMALEGETLQSMGLTTFNRPSSGEVSDTSQLYTQSQSSLSNFPRSPELVYQHASPCVANHSKLNH</sequence>
<proteinExistence type="predicted"/>
<evidence type="ECO:0000313" key="4">
    <source>
        <dbReference type="Proteomes" id="UP001651158"/>
    </source>
</evidence>
<keyword evidence="2" id="KW-1133">Transmembrane helix</keyword>
<gene>
    <name evidence="3" type="ORF">TcWFU_004622</name>
</gene>
<organism evidence="3 4">
    <name type="scientific">Taenia crassiceps</name>
    <dbReference type="NCBI Taxonomy" id="6207"/>
    <lineage>
        <taxon>Eukaryota</taxon>
        <taxon>Metazoa</taxon>
        <taxon>Spiralia</taxon>
        <taxon>Lophotrochozoa</taxon>
        <taxon>Platyhelminthes</taxon>
        <taxon>Cestoda</taxon>
        <taxon>Eucestoda</taxon>
        <taxon>Cyclophyllidea</taxon>
        <taxon>Taeniidae</taxon>
        <taxon>Taenia</taxon>
    </lineage>
</organism>
<keyword evidence="4" id="KW-1185">Reference proteome</keyword>
<dbReference type="EMBL" id="JAKROA010000005">
    <property type="protein sequence ID" value="KAL5106798.1"/>
    <property type="molecule type" value="Genomic_DNA"/>
</dbReference>
<dbReference type="Proteomes" id="UP001651158">
    <property type="component" value="Unassembled WGS sequence"/>
</dbReference>
<comment type="caution">
    <text evidence="3">The sequence shown here is derived from an EMBL/GenBank/DDBJ whole genome shotgun (WGS) entry which is preliminary data.</text>
</comment>
<feature type="region of interest" description="Disordered" evidence="1">
    <location>
        <begin position="1"/>
        <end position="36"/>
    </location>
</feature>
<accession>A0ABR4QB42</accession>
<evidence type="ECO:0000256" key="1">
    <source>
        <dbReference type="SAM" id="MobiDB-lite"/>
    </source>
</evidence>
<keyword evidence="2" id="KW-0812">Transmembrane</keyword>
<name>A0ABR4QB42_9CEST</name>
<evidence type="ECO:0000313" key="3">
    <source>
        <dbReference type="EMBL" id="KAL5106798.1"/>
    </source>
</evidence>
<feature type="transmembrane region" description="Helical" evidence="2">
    <location>
        <begin position="89"/>
        <end position="117"/>
    </location>
</feature>
<evidence type="ECO:0000256" key="2">
    <source>
        <dbReference type="SAM" id="Phobius"/>
    </source>
</evidence>
<protein>
    <submittedName>
        <fullName evidence="3">Uncharacterized protein</fullName>
    </submittedName>
</protein>
<feature type="compositionally biased region" description="Polar residues" evidence="1">
    <location>
        <begin position="1"/>
        <end position="29"/>
    </location>
</feature>